<keyword evidence="6 10" id="KW-1133">Transmembrane helix</keyword>
<evidence type="ECO:0000256" key="9">
    <source>
        <dbReference type="ARBA" id="ARBA00023224"/>
    </source>
</evidence>
<evidence type="ECO:0000256" key="10">
    <source>
        <dbReference type="SAM" id="Phobius"/>
    </source>
</evidence>
<reference evidence="11" key="2">
    <citation type="submission" date="2020-05" db="UniProtKB">
        <authorList>
            <consortium name="EnsemblMetazoa"/>
        </authorList>
    </citation>
    <scope>IDENTIFICATION</scope>
    <source>
        <strain evidence="11">WRAIR2</strain>
    </source>
</reference>
<dbReference type="Pfam" id="PF02949">
    <property type="entry name" value="7tm_6"/>
    <property type="match status" value="1"/>
</dbReference>
<evidence type="ECO:0000256" key="4">
    <source>
        <dbReference type="ARBA" id="ARBA00022692"/>
    </source>
</evidence>
<feature type="transmembrane region" description="Helical" evidence="10">
    <location>
        <begin position="72"/>
        <end position="90"/>
    </location>
</feature>
<sequence>MKFELYQKYSHPETIMSFVLGLLHSVGLNGYGTLQTIRLASIFLFYLTFTVIPQLSGGYTDVHQFVRASVEFLFNCNIFVGSLCFGYGSATFQTFVREMRTLSEYTSSTSYKLKHILSRFNRRVDVFAKAQTACMAAIALVYWVAPLSSIYLAIYSEPGNATEPPRLVQHLEVKFYWLENRTSLRDYAVFVVIMLPVVCMCSAMCNLKVLTISSSIEYCTFFTQLVIGAAEELHDRPAAGRTSKALSEVVLMHVSLLKCINLLDRTLQPVLLLQWIVCGLNWSISLVYLKNTGITLKSVTVVVMFLLATMETFLYCWLGTRLTVQQERLARAFYNTRWYEYPRELQQNLLIVLRQSQRHAYITVGNFFHVNLEEFGRIVHLSYSVYVVLKDEI</sequence>
<dbReference type="InterPro" id="IPR004117">
    <property type="entry name" value="7tm6_olfct_rcpt"/>
</dbReference>
<dbReference type="GO" id="GO:0005549">
    <property type="term" value="F:odorant binding"/>
    <property type="evidence" value="ECO:0007669"/>
    <property type="project" value="InterPro"/>
</dbReference>
<feature type="transmembrane region" description="Helical" evidence="10">
    <location>
        <begin position="39"/>
        <end position="60"/>
    </location>
</feature>
<evidence type="ECO:0000256" key="1">
    <source>
        <dbReference type="ARBA" id="ARBA00004651"/>
    </source>
</evidence>
<evidence type="ECO:0000256" key="5">
    <source>
        <dbReference type="ARBA" id="ARBA00022725"/>
    </source>
</evidence>
<keyword evidence="2" id="KW-1003">Cell membrane</keyword>
<dbReference type="PANTHER" id="PTHR21137:SF35">
    <property type="entry name" value="ODORANT RECEPTOR 19A-RELATED"/>
    <property type="match status" value="1"/>
</dbReference>
<evidence type="ECO:0000256" key="3">
    <source>
        <dbReference type="ARBA" id="ARBA00022606"/>
    </source>
</evidence>
<dbReference type="Proteomes" id="UP000075884">
    <property type="component" value="Unassembled WGS sequence"/>
</dbReference>
<feature type="transmembrane region" description="Helical" evidence="10">
    <location>
        <begin position="187"/>
        <end position="207"/>
    </location>
</feature>
<keyword evidence="12" id="KW-1185">Reference proteome</keyword>
<accession>A0A182NZ39</accession>
<comment type="subcellular location">
    <subcellularLocation>
        <location evidence="1">Cell membrane</location>
        <topology evidence="1">Multi-pass membrane protein</topology>
    </subcellularLocation>
</comment>
<keyword evidence="8" id="KW-0675">Receptor</keyword>
<feature type="transmembrane region" description="Helical" evidence="10">
    <location>
        <begin position="132"/>
        <end position="154"/>
    </location>
</feature>
<organism evidence="11 12">
    <name type="scientific">Anopheles dirus</name>
    <dbReference type="NCBI Taxonomy" id="7168"/>
    <lineage>
        <taxon>Eukaryota</taxon>
        <taxon>Metazoa</taxon>
        <taxon>Ecdysozoa</taxon>
        <taxon>Arthropoda</taxon>
        <taxon>Hexapoda</taxon>
        <taxon>Insecta</taxon>
        <taxon>Pterygota</taxon>
        <taxon>Neoptera</taxon>
        <taxon>Endopterygota</taxon>
        <taxon>Diptera</taxon>
        <taxon>Nematocera</taxon>
        <taxon>Culicoidea</taxon>
        <taxon>Culicidae</taxon>
        <taxon>Anophelinae</taxon>
        <taxon>Anopheles</taxon>
    </lineage>
</organism>
<dbReference type="VEuPathDB" id="VectorBase:ADIR015539"/>
<keyword evidence="3" id="KW-0716">Sensory transduction</keyword>
<name>A0A182NZ39_9DIPT</name>
<evidence type="ECO:0000313" key="12">
    <source>
        <dbReference type="Proteomes" id="UP000075884"/>
    </source>
</evidence>
<dbReference type="STRING" id="7168.A0A182NZ39"/>
<keyword evidence="7 10" id="KW-0472">Membrane</keyword>
<dbReference type="GO" id="GO:0005886">
    <property type="term" value="C:plasma membrane"/>
    <property type="evidence" value="ECO:0007669"/>
    <property type="project" value="UniProtKB-SubCell"/>
</dbReference>
<dbReference type="EnsemblMetazoa" id="ADIR015539-RA">
    <property type="protein sequence ID" value="ADIR015539-PA"/>
    <property type="gene ID" value="ADIR015539"/>
</dbReference>
<keyword evidence="5" id="KW-0552">Olfaction</keyword>
<evidence type="ECO:0000256" key="8">
    <source>
        <dbReference type="ARBA" id="ARBA00023170"/>
    </source>
</evidence>
<reference evidence="12" key="1">
    <citation type="submission" date="2013-03" db="EMBL/GenBank/DDBJ databases">
        <title>The Genome Sequence of Anopheles dirus WRAIR2.</title>
        <authorList>
            <consortium name="The Broad Institute Genomics Platform"/>
            <person name="Neafsey D.E."/>
            <person name="Walton C."/>
            <person name="Walker B."/>
            <person name="Young S.K."/>
            <person name="Zeng Q."/>
            <person name="Gargeya S."/>
            <person name="Fitzgerald M."/>
            <person name="Haas B."/>
            <person name="Abouelleil A."/>
            <person name="Allen A.W."/>
            <person name="Alvarado L."/>
            <person name="Arachchi H.M."/>
            <person name="Berlin A.M."/>
            <person name="Chapman S.B."/>
            <person name="Gainer-Dewar J."/>
            <person name="Goldberg J."/>
            <person name="Griggs A."/>
            <person name="Gujja S."/>
            <person name="Hansen M."/>
            <person name="Howarth C."/>
            <person name="Imamovic A."/>
            <person name="Ireland A."/>
            <person name="Larimer J."/>
            <person name="McCowan C."/>
            <person name="Murphy C."/>
            <person name="Pearson M."/>
            <person name="Poon T.W."/>
            <person name="Priest M."/>
            <person name="Roberts A."/>
            <person name="Saif S."/>
            <person name="Shea T."/>
            <person name="Sisk P."/>
            <person name="Sykes S."/>
            <person name="Wortman J."/>
            <person name="Nusbaum C."/>
            <person name="Birren B."/>
        </authorList>
    </citation>
    <scope>NUCLEOTIDE SEQUENCE [LARGE SCALE GENOMIC DNA]</scope>
    <source>
        <strain evidence="12">WRAIR2</strain>
    </source>
</reference>
<evidence type="ECO:0000256" key="7">
    <source>
        <dbReference type="ARBA" id="ARBA00023136"/>
    </source>
</evidence>
<proteinExistence type="predicted"/>
<keyword evidence="9" id="KW-0807">Transducer</keyword>
<dbReference type="AlphaFoldDB" id="A0A182NZ39"/>
<keyword evidence="4 10" id="KW-0812">Transmembrane</keyword>
<feature type="transmembrane region" description="Helical" evidence="10">
    <location>
        <begin position="15"/>
        <end position="32"/>
    </location>
</feature>
<dbReference type="GO" id="GO:0004984">
    <property type="term" value="F:olfactory receptor activity"/>
    <property type="evidence" value="ECO:0007669"/>
    <property type="project" value="InterPro"/>
</dbReference>
<evidence type="ECO:0000313" key="11">
    <source>
        <dbReference type="EnsemblMetazoa" id="ADIR015539-PA"/>
    </source>
</evidence>
<evidence type="ECO:0000256" key="2">
    <source>
        <dbReference type="ARBA" id="ARBA00022475"/>
    </source>
</evidence>
<dbReference type="PANTHER" id="PTHR21137">
    <property type="entry name" value="ODORANT RECEPTOR"/>
    <property type="match status" value="1"/>
</dbReference>
<evidence type="ECO:0000256" key="6">
    <source>
        <dbReference type="ARBA" id="ARBA00022989"/>
    </source>
</evidence>
<protein>
    <submittedName>
        <fullName evidence="11">Uncharacterized protein</fullName>
    </submittedName>
</protein>
<feature type="transmembrane region" description="Helical" evidence="10">
    <location>
        <begin position="270"/>
        <end position="289"/>
    </location>
</feature>
<feature type="transmembrane region" description="Helical" evidence="10">
    <location>
        <begin position="295"/>
        <end position="318"/>
    </location>
</feature>
<dbReference type="GO" id="GO:0007165">
    <property type="term" value="P:signal transduction"/>
    <property type="evidence" value="ECO:0007669"/>
    <property type="project" value="UniProtKB-KW"/>
</dbReference>